<name>A0A1F4VRH2_UNCKA</name>
<proteinExistence type="predicted"/>
<evidence type="ECO:0000313" key="4">
    <source>
        <dbReference type="Proteomes" id="UP000178964"/>
    </source>
</evidence>
<keyword evidence="1" id="KW-0812">Transmembrane</keyword>
<dbReference type="Gene3D" id="2.60.40.10">
    <property type="entry name" value="Immunoglobulins"/>
    <property type="match status" value="2"/>
</dbReference>
<keyword evidence="1" id="KW-0472">Membrane</keyword>
<protein>
    <recommendedName>
        <fullName evidence="2">Bacterial Ig domain-containing protein</fullName>
    </recommendedName>
</protein>
<dbReference type="Pfam" id="PF17936">
    <property type="entry name" value="Big_6"/>
    <property type="match status" value="1"/>
</dbReference>
<dbReference type="InterPro" id="IPR013783">
    <property type="entry name" value="Ig-like_fold"/>
</dbReference>
<accession>A0A1F4VRH2</accession>
<reference evidence="3 4" key="1">
    <citation type="journal article" date="2016" name="Nat. Commun.">
        <title>Thousands of microbial genomes shed light on interconnected biogeochemical processes in an aquifer system.</title>
        <authorList>
            <person name="Anantharaman K."/>
            <person name="Brown C.T."/>
            <person name="Hug L.A."/>
            <person name="Sharon I."/>
            <person name="Castelle C.J."/>
            <person name="Probst A.J."/>
            <person name="Thomas B.C."/>
            <person name="Singh A."/>
            <person name="Wilkins M.J."/>
            <person name="Karaoz U."/>
            <person name="Brodie E.L."/>
            <person name="Williams K.H."/>
            <person name="Hubbard S.S."/>
            <person name="Banfield J.F."/>
        </authorList>
    </citation>
    <scope>NUCLEOTIDE SEQUENCE [LARGE SCALE GENOMIC DNA]</scope>
</reference>
<feature type="transmembrane region" description="Helical" evidence="1">
    <location>
        <begin position="6"/>
        <end position="29"/>
    </location>
</feature>
<sequence length="226" mass="24002">MVYSIISLAIIGILWFGGLFVLSHVADFWSFIGMGSSKEEIVQKADTIAPTAPYLNAPPTSTNKPGITISGMTEGKAKVVLLRDGVESQDTIAGDDGKFEFQGIAIVDSVSLSVIAIDEAGNKSSESRSYVVSYLKDKPIITVDSPKNGDEIKGKANQTITVSGSVKPVDATVTINETIALVADDGTFSFKLSLRDNGKNEISIEASDEAGNSTIEKITVTYDEND</sequence>
<evidence type="ECO:0000256" key="1">
    <source>
        <dbReference type="SAM" id="Phobius"/>
    </source>
</evidence>
<evidence type="ECO:0000313" key="3">
    <source>
        <dbReference type="EMBL" id="OGC59812.1"/>
    </source>
</evidence>
<dbReference type="InterPro" id="IPR041498">
    <property type="entry name" value="Big_6"/>
</dbReference>
<feature type="domain" description="Bacterial Ig" evidence="2">
    <location>
        <begin position="62"/>
        <end position="127"/>
    </location>
</feature>
<keyword evidence="1" id="KW-1133">Transmembrane helix</keyword>
<gene>
    <name evidence="3" type="ORF">A3A70_03075</name>
</gene>
<dbReference type="Proteomes" id="UP000178964">
    <property type="component" value="Unassembled WGS sequence"/>
</dbReference>
<dbReference type="EMBL" id="MEVK01000007">
    <property type="protein sequence ID" value="OGC59812.1"/>
    <property type="molecule type" value="Genomic_DNA"/>
</dbReference>
<dbReference type="AlphaFoldDB" id="A0A1F4VRH2"/>
<evidence type="ECO:0000259" key="2">
    <source>
        <dbReference type="Pfam" id="PF17936"/>
    </source>
</evidence>
<comment type="caution">
    <text evidence="3">The sequence shown here is derived from an EMBL/GenBank/DDBJ whole genome shotgun (WGS) entry which is preliminary data.</text>
</comment>
<dbReference type="STRING" id="1802627.A3A70_03075"/>
<organism evidence="3 4">
    <name type="scientific">candidate division WWE3 bacterium RIFCSPLOWO2_01_FULL_42_11</name>
    <dbReference type="NCBI Taxonomy" id="1802627"/>
    <lineage>
        <taxon>Bacteria</taxon>
        <taxon>Katanobacteria</taxon>
    </lineage>
</organism>
<dbReference type="Pfam" id="PF09136">
    <property type="entry name" value="Glucodextran_B"/>
    <property type="match status" value="1"/>
</dbReference>